<protein>
    <submittedName>
        <fullName evidence="3">Glycine dehydrogenase subunit 1</fullName>
    </submittedName>
</protein>
<dbReference type="PANTHER" id="PTHR42806:SF1">
    <property type="entry name" value="GLYCINE DEHYDROGENASE (DECARBOXYLATING)"/>
    <property type="match status" value="1"/>
</dbReference>
<evidence type="ECO:0000313" key="3">
    <source>
        <dbReference type="EMBL" id="TCL43161.1"/>
    </source>
</evidence>
<accession>A0A9X8UIX9</accession>
<reference evidence="3 4" key="1">
    <citation type="submission" date="2019-03" db="EMBL/GenBank/DDBJ databases">
        <title>Genomic Encyclopedia of Type Strains, Phase IV (KMG-IV): sequencing the most valuable type-strain genomes for metagenomic binning, comparative biology and taxonomic classification.</title>
        <authorList>
            <person name="Goeker M."/>
        </authorList>
    </citation>
    <scope>NUCLEOTIDE SEQUENCE [LARGE SCALE GENOMIC DNA]</scope>
    <source>
        <strain evidence="3 4">DSM 100433</strain>
    </source>
</reference>
<feature type="domain" description="Glycine cleavage system P-protein N-terminal" evidence="2">
    <location>
        <begin position="10"/>
        <end position="455"/>
    </location>
</feature>
<dbReference type="AlphaFoldDB" id="A0A9X8UIX9"/>
<comment type="caution">
    <text evidence="3">The sequence shown here is derived from an EMBL/GenBank/DDBJ whole genome shotgun (WGS) entry which is preliminary data.</text>
</comment>
<keyword evidence="4" id="KW-1185">Reference proteome</keyword>
<proteinExistence type="predicted"/>
<evidence type="ECO:0000313" key="4">
    <source>
        <dbReference type="Proteomes" id="UP000294682"/>
    </source>
</evidence>
<dbReference type="SUPFAM" id="SSF53383">
    <property type="entry name" value="PLP-dependent transferases"/>
    <property type="match status" value="1"/>
</dbReference>
<dbReference type="InterPro" id="IPR015422">
    <property type="entry name" value="PyrdxlP-dep_Trfase_small"/>
</dbReference>
<gene>
    <name evidence="3" type="ORF">EDD78_10618</name>
</gene>
<dbReference type="InterPro" id="IPR015421">
    <property type="entry name" value="PyrdxlP-dep_Trfase_major"/>
</dbReference>
<name>A0A9X8UIX9_9FIRM</name>
<dbReference type="GO" id="GO:0004375">
    <property type="term" value="F:glycine dehydrogenase (decarboxylating) activity"/>
    <property type="evidence" value="ECO:0007669"/>
    <property type="project" value="InterPro"/>
</dbReference>
<dbReference type="NCBIfam" id="NF001696">
    <property type="entry name" value="PRK00451.1"/>
    <property type="match status" value="1"/>
</dbReference>
<dbReference type="EMBL" id="SLUK01000006">
    <property type="protein sequence ID" value="TCL43161.1"/>
    <property type="molecule type" value="Genomic_DNA"/>
</dbReference>
<dbReference type="InterPro" id="IPR049315">
    <property type="entry name" value="GDC-P_N"/>
</dbReference>
<dbReference type="Gene3D" id="3.40.640.10">
    <property type="entry name" value="Type I PLP-dependent aspartate aminotransferase-like (Major domain)"/>
    <property type="match status" value="1"/>
</dbReference>
<evidence type="ECO:0000256" key="1">
    <source>
        <dbReference type="ARBA" id="ARBA00023002"/>
    </source>
</evidence>
<dbReference type="InterPro" id="IPR015424">
    <property type="entry name" value="PyrdxlP-dep_Trfase"/>
</dbReference>
<dbReference type="InterPro" id="IPR023010">
    <property type="entry name" value="GcvPA"/>
</dbReference>
<dbReference type="PANTHER" id="PTHR42806">
    <property type="entry name" value="GLYCINE CLEAVAGE SYSTEM P-PROTEIN"/>
    <property type="match status" value="1"/>
</dbReference>
<dbReference type="GO" id="GO:0009116">
    <property type="term" value="P:nucleoside metabolic process"/>
    <property type="evidence" value="ECO:0007669"/>
    <property type="project" value="InterPro"/>
</dbReference>
<dbReference type="RefSeq" id="WP_132084549.1">
    <property type="nucleotide sequence ID" value="NZ_SLUK01000006.1"/>
</dbReference>
<evidence type="ECO:0000259" key="2">
    <source>
        <dbReference type="Pfam" id="PF02347"/>
    </source>
</evidence>
<keyword evidence="1" id="KW-0560">Oxidoreductase</keyword>
<dbReference type="Proteomes" id="UP000294682">
    <property type="component" value="Unassembled WGS sequence"/>
</dbReference>
<sequence>MDHKFSHHPYIPNSDEAIKREMCDFVGISSVEELHRDVPDELRLHRSLDMPKAIRSEYELYRTVSGMLQKNETCEENINFLGSGCYQHYVPAICDEINSRAEILSAYAGEPYEDHGRFQLLFEYQSLMAELLDMEVVNVPAIDGAQAAATAIRMAERATGRKKAVVCENILPDKLAVIRNYCTPAMEIVVLPFERESGQFDLDSLKKLLGEDVAALYFETPSFLGTVAGNAREAAELCHACGALCIIGTDPAVLGVLEAPVNLGADIVCGDVQPLGMHMNYGGGQGGFIATMDDERLVREYPSRLFGITRTEVEGEYGFGDVYYDRTSFADREHGKEYVGTQAALWGITAGVYLSLMGPQGMQELGETMLYNARYAAKKLSCVGGVSVKYLDQCFVSEFVVDFSKTGKSVGEINDQLLSRQIFGGRDLGGLFPGMEGCALFCVTEVHTKDDIDALAGALCEILGKEGK</sequence>
<dbReference type="Pfam" id="PF02347">
    <property type="entry name" value="GDC-P"/>
    <property type="match status" value="1"/>
</dbReference>
<dbReference type="Gene3D" id="3.90.1150.10">
    <property type="entry name" value="Aspartate Aminotransferase, domain 1"/>
    <property type="match status" value="1"/>
</dbReference>
<organism evidence="3 4">
    <name type="scientific">Harryflintia acetispora</name>
    <dbReference type="NCBI Taxonomy" id="1849041"/>
    <lineage>
        <taxon>Bacteria</taxon>
        <taxon>Bacillati</taxon>
        <taxon>Bacillota</taxon>
        <taxon>Clostridia</taxon>
        <taxon>Eubacteriales</taxon>
        <taxon>Oscillospiraceae</taxon>
        <taxon>Harryflintia</taxon>
    </lineage>
</organism>